<reference evidence="1" key="2">
    <citation type="journal article" date="2015" name="Data Brief">
        <title>Shoot transcriptome of the giant reed, Arundo donax.</title>
        <authorList>
            <person name="Barrero R.A."/>
            <person name="Guerrero F.D."/>
            <person name="Moolhuijzen P."/>
            <person name="Goolsby J.A."/>
            <person name="Tidwell J."/>
            <person name="Bellgard S.E."/>
            <person name="Bellgard M.I."/>
        </authorList>
    </citation>
    <scope>NUCLEOTIDE SEQUENCE</scope>
    <source>
        <tissue evidence="1">Shoot tissue taken approximately 20 cm above the soil surface</tissue>
    </source>
</reference>
<reference evidence="1" key="1">
    <citation type="submission" date="2014-09" db="EMBL/GenBank/DDBJ databases">
        <authorList>
            <person name="Magalhaes I.L.F."/>
            <person name="Oliveira U."/>
            <person name="Santos F.R."/>
            <person name="Vidigal T.H.D.A."/>
            <person name="Brescovit A.D."/>
            <person name="Santos A.J."/>
        </authorList>
    </citation>
    <scope>NUCLEOTIDE SEQUENCE</scope>
    <source>
        <tissue evidence="1">Shoot tissue taken approximately 20 cm above the soil surface</tissue>
    </source>
</reference>
<organism evidence="1">
    <name type="scientific">Arundo donax</name>
    <name type="common">Giant reed</name>
    <name type="synonym">Donax arundinaceus</name>
    <dbReference type="NCBI Taxonomy" id="35708"/>
    <lineage>
        <taxon>Eukaryota</taxon>
        <taxon>Viridiplantae</taxon>
        <taxon>Streptophyta</taxon>
        <taxon>Embryophyta</taxon>
        <taxon>Tracheophyta</taxon>
        <taxon>Spermatophyta</taxon>
        <taxon>Magnoliopsida</taxon>
        <taxon>Liliopsida</taxon>
        <taxon>Poales</taxon>
        <taxon>Poaceae</taxon>
        <taxon>PACMAD clade</taxon>
        <taxon>Arundinoideae</taxon>
        <taxon>Arundineae</taxon>
        <taxon>Arundo</taxon>
    </lineage>
</organism>
<dbReference type="AlphaFoldDB" id="A0A0A9EA51"/>
<protein>
    <submittedName>
        <fullName evidence="1">Uncharacterized protein</fullName>
    </submittedName>
</protein>
<evidence type="ECO:0000313" key="1">
    <source>
        <dbReference type="EMBL" id="JAD92872.1"/>
    </source>
</evidence>
<proteinExistence type="predicted"/>
<name>A0A0A9EA51_ARUDO</name>
<accession>A0A0A9EA51</accession>
<dbReference type="EMBL" id="GBRH01205023">
    <property type="protein sequence ID" value="JAD92872.1"/>
    <property type="molecule type" value="Transcribed_RNA"/>
</dbReference>
<sequence length="38" mass="4142">MSSFFVAGTKRIDLNSTSPSVVKCEEANGSKYSLKVFL</sequence>